<keyword evidence="2" id="KW-1185">Reference proteome</keyword>
<protein>
    <submittedName>
        <fullName evidence="3">MADF domain-containing protein</fullName>
    </submittedName>
</protein>
<dbReference type="WBParaSite" id="nRc.2.0.1.t35400-RA">
    <property type="protein sequence ID" value="nRc.2.0.1.t35400-RA"/>
    <property type="gene ID" value="nRc.2.0.1.g35400"/>
</dbReference>
<name>A0A915KAL4_ROMCU</name>
<organism evidence="2 3">
    <name type="scientific">Romanomermis culicivorax</name>
    <name type="common">Nematode worm</name>
    <dbReference type="NCBI Taxonomy" id="13658"/>
    <lineage>
        <taxon>Eukaryota</taxon>
        <taxon>Metazoa</taxon>
        <taxon>Ecdysozoa</taxon>
        <taxon>Nematoda</taxon>
        <taxon>Enoplea</taxon>
        <taxon>Dorylaimia</taxon>
        <taxon>Mermithida</taxon>
        <taxon>Mermithoidea</taxon>
        <taxon>Mermithidae</taxon>
        <taxon>Romanomermis</taxon>
    </lineage>
</organism>
<reference evidence="3" key="1">
    <citation type="submission" date="2022-11" db="UniProtKB">
        <authorList>
            <consortium name="WormBaseParasite"/>
        </authorList>
    </citation>
    <scope>IDENTIFICATION</scope>
</reference>
<sequence>MSNGGNVDDEFFRYSLIEAVRVRPQLWMKSATKIRGSRRQLTSKLWAEVGSITNRPGAECRKIFKNLIDVKRSNDKKLKNGFLAETKPKWKYYEVLNFLNVKGSRLHKRYIMEK</sequence>
<dbReference type="PROSITE" id="PS51029">
    <property type="entry name" value="MADF"/>
    <property type="match status" value="1"/>
</dbReference>
<proteinExistence type="predicted"/>
<dbReference type="Proteomes" id="UP000887565">
    <property type="component" value="Unplaced"/>
</dbReference>
<dbReference type="AlphaFoldDB" id="A0A915KAL4"/>
<accession>A0A915KAL4</accession>
<dbReference type="InterPro" id="IPR006578">
    <property type="entry name" value="MADF-dom"/>
</dbReference>
<dbReference type="Pfam" id="PF10545">
    <property type="entry name" value="MADF_DNA_bdg"/>
    <property type="match status" value="1"/>
</dbReference>
<evidence type="ECO:0000259" key="1">
    <source>
        <dbReference type="PROSITE" id="PS51029"/>
    </source>
</evidence>
<evidence type="ECO:0000313" key="2">
    <source>
        <dbReference type="Proteomes" id="UP000887565"/>
    </source>
</evidence>
<feature type="domain" description="MADF" evidence="1">
    <location>
        <begin position="15"/>
        <end position="104"/>
    </location>
</feature>
<evidence type="ECO:0000313" key="3">
    <source>
        <dbReference type="WBParaSite" id="nRc.2.0.1.t35400-RA"/>
    </source>
</evidence>